<keyword evidence="4" id="KW-1003">Cell membrane</keyword>
<dbReference type="GO" id="GO:1902600">
    <property type="term" value="P:proton transmembrane transport"/>
    <property type="evidence" value="ECO:0007669"/>
    <property type="project" value="InterPro"/>
</dbReference>
<evidence type="ECO:0000256" key="8">
    <source>
        <dbReference type="ARBA" id="ARBA00023136"/>
    </source>
</evidence>
<evidence type="ECO:0000256" key="5">
    <source>
        <dbReference type="ARBA" id="ARBA00022692"/>
    </source>
</evidence>
<feature type="transmembrane region" description="Helical" evidence="10">
    <location>
        <begin position="254"/>
        <end position="285"/>
    </location>
</feature>
<feature type="transmembrane region" description="Helical" evidence="10">
    <location>
        <begin position="114"/>
        <end position="137"/>
    </location>
</feature>
<dbReference type="InterPro" id="IPR006153">
    <property type="entry name" value="Cation/H_exchanger_TM"/>
</dbReference>
<feature type="transmembrane region" description="Helical" evidence="10">
    <location>
        <begin position="82"/>
        <end position="102"/>
    </location>
</feature>
<keyword evidence="3" id="KW-0050">Antiport</keyword>
<evidence type="ECO:0000259" key="11">
    <source>
        <dbReference type="Pfam" id="PF00999"/>
    </source>
</evidence>
<evidence type="ECO:0000256" key="10">
    <source>
        <dbReference type="SAM" id="Phobius"/>
    </source>
</evidence>
<keyword evidence="2" id="KW-0813">Transport</keyword>
<evidence type="ECO:0000256" key="9">
    <source>
        <dbReference type="SAM" id="MobiDB-lite"/>
    </source>
</evidence>
<gene>
    <name evidence="12" type="ORF">SAMN05192539_1007138</name>
</gene>
<feature type="transmembrane region" description="Helical" evidence="10">
    <location>
        <begin position="212"/>
        <end position="234"/>
    </location>
</feature>
<organism evidence="12 13">
    <name type="scientific">Paraburkholderia diazotrophica</name>
    <dbReference type="NCBI Taxonomy" id="667676"/>
    <lineage>
        <taxon>Bacteria</taxon>
        <taxon>Pseudomonadati</taxon>
        <taxon>Pseudomonadota</taxon>
        <taxon>Betaproteobacteria</taxon>
        <taxon>Burkholderiales</taxon>
        <taxon>Burkholderiaceae</taxon>
        <taxon>Paraburkholderia</taxon>
    </lineage>
</organism>
<evidence type="ECO:0000256" key="1">
    <source>
        <dbReference type="ARBA" id="ARBA00004651"/>
    </source>
</evidence>
<name>A0A1H6WIZ0_9BURK</name>
<reference evidence="13" key="1">
    <citation type="submission" date="2016-10" db="EMBL/GenBank/DDBJ databases">
        <authorList>
            <person name="Varghese N."/>
            <person name="Submissions S."/>
        </authorList>
    </citation>
    <scope>NUCLEOTIDE SEQUENCE [LARGE SCALE GENOMIC DNA]</scope>
    <source>
        <strain evidence="13">LMG 26031</strain>
    </source>
</reference>
<dbReference type="Proteomes" id="UP000198866">
    <property type="component" value="Unassembled WGS sequence"/>
</dbReference>
<dbReference type="Gene3D" id="1.20.1530.20">
    <property type="match status" value="1"/>
</dbReference>
<protein>
    <submittedName>
        <fullName evidence="12">Sodium/proton antiporter, CPA1 family</fullName>
    </submittedName>
</protein>
<comment type="subcellular location">
    <subcellularLocation>
        <location evidence="1">Cell membrane</location>
        <topology evidence="1">Multi-pass membrane protein</topology>
    </subcellularLocation>
</comment>
<dbReference type="PANTHER" id="PTHR32507">
    <property type="entry name" value="NA(+)/H(+) ANTIPORTER 1"/>
    <property type="match status" value="1"/>
</dbReference>
<accession>A0A1H6WIZ0</accession>
<dbReference type="GO" id="GO:0015297">
    <property type="term" value="F:antiporter activity"/>
    <property type="evidence" value="ECO:0007669"/>
    <property type="project" value="UniProtKB-KW"/>
</dbReference>
<evidence type="ECO:0000313" key="13">
    <source>
        <dbReference type="Proteomes" id="UP000198866"/>
    </source>
</evidence>
<feature type="transmembrane region" description="Helical" evidence="10">
    <location>
        <begin position="20"/>
        <end position="42"/>
    </location>
</feature>
<feature type="transmembrane region" description="Helical" evidence="10">
    <location>
        <begin position="54"/>
        <end position="76"/>
    </location>
</feature>
<evidence type="ECO:0000256" key="7">
    <source>
        <dbReference type="ARBA" id="ARBA00023065"/>
    </source>
</evidence>
<feature type="region of interest" description="Disordered" evidence="9">
    <location>
        <begin position="449"/>
        <end position="470"/>
    </location>
</feature>
<sequence length="470" mass="50495">MEHRLREATQRNALFNRAEALMLIEAVWFMLVGVLLVAIALGRGLIARLPLSGAMVYLGVGFLIGAQGAGLLSVSLDGNVRLLRLVTEVGLVVSLFAIGMHLRVPLRDRLWRLPLRLGFPAMLITVAIVAAVAVWGLHFQLGPALLLAAALAPTDPVLANELRVREAGDDEPLRFALSGEGGCNDGAAYPVALAGFALCGMSDLVSRQPAVFALSVVWGMGGAILIGWICGTSMVKLVTWLRTRYGEAIGLEGFLALGLMAICYGAALVAHTIAFIAVFVAGVALRHEELKATGDTPPSEVLADVEHGEKQAAATDPELAHAYMAESMMGFTVEIERIVEFALMLAIGSALSSHWREVLTWQAIWPALLLLLVARPIGTSIALLGVRADGYQRILIAWMGIRGVGAFYYLLFALEHGGKLVRPLVPIVLATVALSVIVHGSSATPALERYERRQQRRDSTPEEEARTRPQ</sequence>
<feature type="domain" description="Cation/H+ exchanger transmembrane" evidence="11">
    <location>
        <begin position="38"/>
        <end position="448"/>
    </location>
</feature>
<evidence type="ECO:0000256" key="2">
    <source>
        <dbReference type="ARBA" id="ARBA00022448"/>
    </source>
</evidence>
<keyword evidence="8 10" id="KW-0472">Membrane</keyword>
<proteinExistence type="predicted"/>
<dbReference type="STRING" id="667676.SAMN05192539_1007138"/>
<dbReference type="AlphaFoldDB" id="A0A1H6WIZ0"/>
<keyword evidence="6 10" id="KW-1133">Transmembrane helix</keyword>
<evidence type="ECO:0000256" key="3">
    <source>
        <dbReference type="ARBA" id="ARBA00022449"/>
    </source>
</evidence>
<dbReference type="PANTHER" id="PTHR32507:SF8">
    <property type="entry name" value="CNH1P"/>
    <property type="match status" value="1"/>
</dbReference>
<feature type="transmembrane region" description="Helical" evidence="10">
    <location>
        <begin position="393"/>
        <end position="412"/>
    </location>
</feature>
<evidence type="ECO:0000256" key="4">
    <source>
        <dbReference type="ARBA" id="ARBA00022475"/>
    </source>
</evidence>
<feature type="transmembrane region" description="Helical" evidence="10">
    <location>
        <begin position="367"/>
        <end position="386"/>
    </location>
</feature>
<keyword evidence="13" id="KW-1185">Reference proteome</keyword>
<evidence type="ECO:0000256" key="6">
    <source>
        <dbReference type="ARBA" id="ARBA00022989"/>
    </source>
</evidence>
<feature type="transmembrane region" description="Helical" evidence="10">
    <location>
        <begin position="424"/>
        <end position="447"/>
    </location>
</feature>
<keyword evidence="5 10" id="KW-0812">Transmembrane</keyword>
<keyword evidence="7" id="KW-0406">Ion transport</keyword>
<dbReference type="InterPro" id="IPR038770">
    <property type="entry name" value="Na+/solute_symporter_sf"/>
</dbReference>
<evidence type="ECO:0000313" key="12">
    <source>
        <dbReference type="EMBL" id="SEJ16853.1"/>
    </source>
</evidence>
<dbReference type="EMBL" id="FNYE01000007">
    <property type="protein sequence ID" value="SEJ16853.1"/>
    <property type="molecule type" value="Genomic_DNA"/>
</dbReference>
<dbReference type="Pfam" id="PF00999">
    <property type="entry name" value="Na_H_Exchanger"/>
    <property type="match status" value="1"/>
</dbReference>
<dbReference type="GO" id="GO:0005886">
    <property type="term" value="C:plasma membrane"/>
    <property type="evidence" value="ECO:0007669"/>
    <property type="project" value="UniProtKB-SubCell"/>
</dbReference>